<dbReference type="RefSeq" id="WP_052443559.1">
    <property type="nucleotide sequence ID" value="NZ_CM020866.1"/>
</dbReference>
<dbReference type="Pfam" id="PF13302">
    <property type="entry name" value="Acetyltransf_3"/>
    <property type="match status" value="1"/>
</dbReference>
<name>A0A2P6FGD6_9MOLU</name>
<keyword evidence="3" id="KW-1185">Reference proteome</keyword>
<dbReference type="InterPro" id="IPR016181">
    <property type="entry name" value="Acyl_CoA_acyltransferase"/>
</dbReference>
<dbReference type="InterPro" id="IPR000182">
    <property type="entry name" value="GNAT_dom"/>
</dbReference>
<evidence type="ECO:0000313" key="2">
    <source>
        <dbReference type="EMBL" id="PQM32424.1"/>
    </source>
</evidence>
<dbReference type="PANTHER" id="PTHR43792">
    <property type="entry name" value="GNAT FAMILY, PUTATIVE (AFU_ORTHOLOGUE AFUA_3G00765)-RELATED-RELATED"/>
    <property type="match status" value="1"/>
</dbReference>
<protein>
    <recommendedName>
        <fullName evidence="1">N-acetyltransferase domain-containing protein</fullName>
    </recommendedName>
</protein>
<sequence length="78" mass="9039">METRKIIAQLFLIQPLGKWALELKDTHQMIGIIDLRLDSMMPNAKMGYIVNKKYWGNNYIVEAGKAVINLAFEKMKLK</sequence>
<evidence type="ECO:0000259" key="1">
    <source>
        <dbReference type="Pfam" id="PF13302"/>
    </source>
</evidence>
<dbReference type="STRING" id="2138.SMSRO_v1c21320"/>
<evidence type="ECO:0000313" key="3">
    <source>
        <dbReference type="Proteomes" id="UP000031565"/>
    </source>
</evidence>
<organism evidence="2 3">
    <name type="scientific">Spiroplasma poulsonii</name>
    <dbReference type="NCBI Taxonomy" id="2138"/>
    <lineage>
        <taxon>Bacteria</taxon>
        <taxon>Bacillati</taxon>
        <taxon>Mycoplasmatota</taxon>
        <taxon>Mollicutes</taxon>
        <taxon>Entomoplasmatales</taxon>
        <taxon>Spiroplasmataceae</taxon>
        <taxon>Spiroplasma</taxon>
    </lineage>
</organism>
<proteinExistence type="predicted"/>
<reference evidence="2 3" key="1">
    <citation type="journal article" date="2015" name="MBio">
        <title>Genome sequence of the Drosophila melanogaster male-killing Spiroplasma strain MSRO endosymbiont.</title>
        <authorList>
            <person name="Paredes J.C."/>
            <person name="Herren J.K."/>
            <person name="Schupfer F."/>
            <person name="Marin R."/>
            <person name="Claverol S."/>
            <person name="Kuo C.H."/>
            <person name="Lemaitre B."/>
            <person name="Beven L."/>
        </authorList>
    </citation>
    <scope>NUCLEOTIDE SEQUENCE [LARGE SCALE GENOMIC DNA]</scope>
    <source>
        <strain evidence="2 3">MSRO</strain>
    </source>
</reference>
<dbReference type="SUPFAM" id="SSF55729">
    <property type="entry name" value="Acyl-CoA N-acyltransferases (Nat)"/>
    <property type="match status" value="1"/>
</dbReference>
<accession>A0A2P6FGD6</accession>
<dbReference type="Gene3D" id="3.40.630.30">
    <property type="match status" value="1"/>
</dbReference>
<gene>
    <name evidence="2" type="ORF">SMSRO_SF023410</name>
</gene>
<comment type="caution">
    <text evidence="2">The sequence shown here is derived from an EMBL/GenBank/DDBJ whole genome shotgun (WGS) entry which is preliminary data.</text>
</comment>
<dbReference type="Proteomes" id="UP000031565">
    <property type="component" value="Unassembled WGS sequence"/>
</dbReference>
<dbReference type="AlphaFoldDB" id="A0A2P6FGD6"/>
<dbReference type="OrthoDB" id="389566at2"/>
<dbReference type="EMBL" id="JTLV02000001">
    <property type="protein sequence ID" value="PQM32424.1"/>
    <property type="molecule type" value="Genomic_DNA"/>
</dbReference>
<dbReference type="GO" id="GO:0016747">
    <property type="term" value="F:acyltransferase activity, transferring groups other than amino-acyl groups"/>
    <property type="evidence" value="ECO:0007669"/>
    <property type="project" value="InterPro"/>
</dbReference>
<feature type="domain" description="N-acetyltransferase" evidence="1">
    <location>
        <begin position="14"/>
        <end position="77"/>
    </location>
</feature>
<dbReference type="InterPro" id="IPR051531">
    <property type="entry name" value="N-acetyltransferase"/>
</dbReference>